<dbReference type="STRING" id="4533.J3N1T6"/>
<dbReference type="GO" id="GO:0005634">
    <property type="term" value="C:nucleus"/>
    <property type="evidence" value="ECO:0007669"/>
    <property type="project" value="UniProtKB-SubCell"/>
</dbReference>
<proteinExistence type="inferred from homology"/>
<dbReference type="AlphaFoldDB" id="J3N1T6"/>
<keyword evidence="3" id="KW-0805">Transcription regulation</keyword>
<dbReference type="CDD" id="cd00086">
    <property type="entry name" value="homeodomain"/>
    <property type="match status" value="1"/>
</dbReference>
<accession>J3N1T6</accession>
<dbReference type="InterPro" id="IPR044558">
    <property type="entry name" value="WOX11-like"/>
</dbReference>
<keyword evidence="7 9" id="KW-0539">Nucleus</keyword>
<dbReference type="PANTHER" id="PTHR46998:SF11">
    <property type="entry name" value="WUSCHEL-RELATED HOMEOBOX 11"/>
    <property type="match status" value="1"/>
</dbReference>
<dbReference type="GO" id="GO:0003677">
    <property type="term" value="F:DNA binding"/>
    <property type="evidence" value="ECO:0007669"/>
    <property type="project" value="UniProtKB-UniRule"/>
</dbReference>
<evidence type="ECO:0000256" key="9">
    <source>
        <dbReference type="PROSITE-ProRule" id="PRU00108"/>
    </source>
</evidence>
<dbReference type="GO" id="GO:0003700">
    <property type="term" value="F:DNA-binding transcription factor activity"/>
    <property type="evidence" value="ECO:0007669"/>
    <property type="project" value="InterPro"/>
</dbReference>
<reference evidence="12" key="1">
    <citation type="journal article" date="2013" name="Nat. Commun.">
        <title>Whole-genome sequencing of Oryza brachyantha reveals mechanisms underlying Oryza genome evolution.</title>
        <authorList>
            <person name="Chen J."/>
            <person name="Huang Q."/>
            <person name="Gao D."/>
            <person name="Wang J."/>
            <person name="Lang Y."/>
            <person name="Liu T."/>
            <person name="Li B."/>
            <person name="Bai Z."/>
            <person name="Luis Goicoechea J."/>
            <person name="Liang C."/>
            <person name="Chen C."/>
            <person name="Zhang W."/>
            <person name="Sun S."/>
            <person name="Liao Y."/>
            <person name="Zhang X."/>
            <person name="Yang L."/>
            <person name="Song C."/>
            <person name="Wang M."/>
            <person name="Shi J."/>
            <person name="Liu G."/>
            <person name="Liu J."/>
            <person name="Zhou H."/>
            <person name="Zhou W."/>
            <person name="Yu Q."/>
            <person name="An N."/>
            <person name="Chen Y."/>
            <person name="Cai Q."/>
            <person name="Wang B."/>
            <person name="Liu B."/>
            <person name="Min J."/>
            <person name="Huang Y."/>
            <person name="Wu H."/>
            <person name="Li Z."/>
            <person name="Zhang Y."/>
            <person name="Yin Y."/>
            <person name="Song W."/>
            <person name="Jiang J."/>
            <person name="Jackson S.A."/>
            <person name="Wing R.A."/>
            <person name="Wang J."/>
            <person name="Chen M."/>
        </authorList>
    </citation>
    <scope>NUCLEOTIDE SEQUENCE [LARGE SCALE GENOMIC DNA]</scope>
    <source>
        <strain evidence="12">cv. IRGC 101232</strain>
    </source>
</reference>
<dbReference type="PROSITE" id="PS50071">
    <property type="entry name" value="HOMEOBOX_2"/>
    <property type="match status" value="1"/>
</dbReference>
<evidence type="ECO:0000256" key="7">
    <source>
        <dbReference type="ARBA" id="ARBA00023242"/>
    </source>
</evidence>
<evidence type="ECO:0000256" key="5">
    <source>
        <dbReference type="ARBA" id="ARBA00023155"/>
    </source>
</evidence>
<dbReference type="HOGENOM" id="CLU_1573042_0_0_1"/>
<dbReference type="InterPro" id="IPR009057">
    <property type="entry name" value="Homeodomain-like_sf"/>
</dbReference>
<dbReference type="PANTHER" id="PTHR46998">
    <property type="entry name" value="WUSCHEL-RELATED HOMEOBOX 11"/>
    <property type="match status" value="1"/>
</dbReference>
<reference evidence="12" key="2">
    <citation type="submission" date="2013-04" db="UniProtKB">
        <authorList>
            <consortium name="EnsemblPlants"/>
        </authorList>
    </citation>
    <scope>IDENTIFICATION</scope>
</reference>
<keyword evidence="5 9" id="KW-0371">Homeobox</keyword>
<keyword evidence="4 9" id="KW-0238">DNA-binding</keyword>
<name>J3N1T6_ORYBR</name>
<comment type="similarity">
    <text evidence="8">Belongs to the WUS homeobox family.</text>
</comment>
<dbReference type="Gramene" id="OB10G14840.1">
    <property type="protein sequence ID" value="OB10G14840.1"/>
    <property type="gene ID" value="OB10G14840"/>
</dbReference>
<sequence length="170" mass="19550">MAINRDNCVSQLAVCTGSVPDELSSHPIASLQQKYSSIFLTFGLYCCNTINSFNSINFCGPRRRLDARRERVGGLFARRELRVHREWDGDDGGHSPNRHATVMVGEPVRSWWTPKPEQILILESIFNSSMVNTPKDETVHIRKLLKLFSAVGDANVFYWFQNHRSRSRRR</sequence>
<evidence type="ECO:0000313" key="13">
    <source>
        <dbReference type="Proteomes" id="UP000006038"/>
    </source>
</evidence>
<feature type="domain" description="Homeobox" evidence="11">
    <location>
        <begin position="117"/>
        <end position="170"/>
    </location>
</feature>
<dbReference type="SUPFAM" id="SSF46689">
    <property type="entry name" value="Homeodomain-like"/>
    <property type="match status" value="1"/>
</dbReference>
<dbReference type="Pfam" id="PF00046">
    <property type="entry name" value="Homeodomain"/>
    <property type="match status" value="1"/>
</dbReference>
<evidence type="ECO:0000256" key="3">
    <source>
        <dbReference type="ARBA" id="ARBA00023015"/>
    </source>
</evidence>
<evidence type="ECO:0000259" key="11">
    <source>
        <dbReference type="PROSITE" id="PS50071"/>
    </source>
</evidence>
<evidence type="ECO:0000256" key="2">
    <source>
        <dbReference type="ARBA" id="ARBA00022473"/>
    </source>
</evidence>
<dbReference type="eggNOG" id="ENOG502QUIQ">
    <property type="taxonomic scope" value="Eukaryota"/>
</dbReference>
<organism evidence="12">
    <name type="scientific">Oryza brachyantha</name>
    <name type="common">malo sina</name>
    <dbReference type="NCBI Taxonomy" id="4533"/>
    <lineage>
        <taxon>Eukaryota</taxon>
        <taxon>Viridiplantae</taxon>
        <taxon>Streptophyta</taxon>
        <taxon>Embryophyta</taxon>
        <taxon>Tracheophyta</taxon>
        <taxon>Spermatophyta</taxon>
        <taxon>Magnoliopsida</taxon>
        <taxon>Liliopsida</taxon>
        <taxon>Poales</taxon>
        <taxon>Poaceae</taxon>
        <taxon>BOP clade</taxon>
        <taxon>Oryzoideae</taxon>
        <taxon>Oryzeae</taxon>
        <taxon>Oryzinae</taxon>
        <taxon>Oryza</taxon>
    </lineage>
</organism>
<dbReference type="InterPro" id="IPR001356">
    <property type="entry name" value="HD"/>
</dbReference>
<evidence type="ECO:0000256" key="4">
    <source>
        <dbReference type="ARBA" id="ARBA00023125"/>
    </source>
</evidence>
<evidence type="ECO:0000256" key="8">
    <source>
        <dbReference type="ARBA" id="ARBA00024040"/>
    </source>
</evidence>
<keyword evidence="6" id="KW-0804">Transcription</keyword>
<evidence type="ECO:0000313" key="12">
    <source>
        <dbReference type="EnsemblPlants" id="OB10G14840.1"/>
    </source>
</evidence>
<evidence type="ECO:0000256" key="10">
    <source>
        <dbReference type="RuleBase" id="RU000682"/>
    </source>
</evidence>
<dbReference type="Proteomes" id="UP000006038">
    <property type="component" value="Chromosome 10"/>
</dbReference>
<evidence type="ECO:0000256" key="1">
    <source>
        <dbReference type="ARBA" id="ARBA00004123"/>
    </source>
</evidence>
<dbReference type="Gene3D" id="1.10.10.60">
    <property type="entry name" value="Homeodomain-like"/>
    <property type="match status" value="1"/>
</dbReference>
<comment type="subcellular location">
    <subcellularLocation>
        <location evidence="1 9 10">Nucleus</location>
    </subcellularLocation>
</comment>
<evidence type="ECO:0000256" key="6">
    <source>
        <dbReference type="ARBA" id="ARBA00023163"/>
    </source>
</evidence>
<dbReference type="GO" id="GO:0048830">
    <property type="term" value="P:adventitious root development"/>
    <property type="evidence" value="ECO:0007669"/>
    <property type="project" value="InterPro"/>
</dbReference>
<keyword evidence="13" id="KW-1185">Reference proteome</keyword>
<dbReference type="EnsemblPlants" id="OB10G14840.1">
    <property type="protein sequence ID" value="OB10G14840.1"/>
    <property type="gene ID" value="OB10G14840"/>
</dbReference>
<protein>
    <recommendedName>
        <fullName evidence="11">Homeobox domain-containing protein</fullName>
    </recommendedName>
</protein>
<keyword evidence="2" id="KW-0217">Developmental protein</keyword>